<feature type="domain" description="Rhodanese" evidence="1">
    <location>
        <begin position="29"/>
        <end position="119"/>
    </location>
</feature>
<dbReference type="RefSeq" id="WP_057894757.1">
    <property type="nucleotide sequence ID" value="NZ_AYZQ01000003.1"/>
</dbReference>
<dbReference type="AlphaFoldDB" id="A0A0R2B6A8"/>
<dbReference type="CDD" id="cd00158">
    <property type="entry name" value="RHOD"/>
    <property type="match status" value="1"/>
</dbReference>
<dbReference type="STRING" id="1423727.FC34_GL001478"/>
<proteinExistence type="predicted"/>
<dbReference type="SUPFAM" id="SSF52821">
    <property type="entry name" value="Rhodanese/Cell cycle control phosphatase"/>
    <property type="match status" value="1"/>
</dbReference>
<dbReference type="PATRIC" id="fig|1423727.3.peg.1497"/>
<keyword evidence="3" id="KW-1185">Reference proteome</keyword>
<gene>
    <name evidence="2" type="ORF">FC34_GL001478</name>
</gene>
<reference evidence="2 3" key="1">
    <citation type="journal article" date="2015" name="Genome Announc.">
        <title>Expanding the biotechnology potential of lactobacilli through comparative genomics of 213 strains and associated genera.</title>
        <authorList>
            <person name="Sun Z."/>
            <person name="Harris H.M."/>
            <person name="McCann A."/>
            <person name="Guo C."/>
            <person name="Argimon S."/>
            <person name="Zhang W."/>
            <person name="Yang X."/>
            <person name="Jeffery I.B."/>
            <person name="Cooney J.C."/>
            <person name="Kagawa T.F."/>
            <person name="Liu W."/>
            <person name="Song Y."/>
            <person name="Salvetti E."/>
            <person name="Wrobel A."/>
            <person name="Rasinkangas P."/>
            <person name="Parkhill J."/>
            <person name="Rea M.C."/>
            <person name="O'Sullivan O."/>
            <person name="Ritari J."/>
            <person name="Douillard F.P."/>
            <person name="Paul Ross R."/>
            <person name="Yang R."/>
            <person name="Briner A.E."/>
            <person name="Felis G.E."/>
            <person name="de Vos W.M."/>
            <person name="Barrangou R."/>
            <person name="Klaenhammer T.R."/>
            <person name="Caufield P.W."/>
            <person name="Cui Y."/>
            <person name="Zhang H."/>
            <person name="O'Toole P.W."/>
        </authorList>
    </citation>
    <scope>NUCLEOTIDE SEQUENCE [LARGE SCALE GENOMIC DNA]</scope>
    <source>
        <strain evidence="2 3">DSM 23927</strain>
    </source>
</reference>
<dbReference type="Gene3D" id="3.40.250.10">
    <property type="entry name" value="Rhodanese-like domain"/>
    <property type="match status" value="1"/>
</dbReference>
<dbReference type="Proteomes" id="UP000051672">
    <property type="component" value="Unassembled WGS sequence"/>
</dbReference>
<sequence length="122" mass="13517">METEKINFLKTYLSLYIDHNTVLKELENPNSDYVVLDVRNAPAQIKGDQIKGARALAAKDLAQNLDSLDQSKTYVVYDWTAGTTLGKMALMILLSNGFKAFELSSALEGWKGMHLPTEPVPA</sequence>
<dbReference type="PANTHER" id="PTHR43031">
    <property type="entry name" value="FAD-DEPENDENT OXIDOREDUCTASE"/>
    <property type="match status" value="1"/>
</dbReference>
<dbReference type="SMART" id="SM00450">
    <property type="entry name" value="RHOD"/>
    <property type="match status" value="1"/>
</dbReference>
<name>A0A0R2B6A8_9LACO</name>
<accession>A0A0R2B6A8</accession>
<comment type="caution">
    <text evidence="2">The sequence shown here is derived from an EMBL/GenBank/DDBJ whole genome shotgun (WGS) entry which is preliminary data.</text>
</comment>
<dbReference type="EMBL" id="AYZQ01000003">
    <property type="protein sequence ID" value="KRM71817.1"/>
    <property type="molecule type" value="Genomic_DNA"/>
</dbReference>
<dbReference type="InterPro" id="IPR001763">
    <property type="entry name" value="Rhodanese-like_dom"/>
</dbReference>
<evidence type="ECO:0000313" key="2">
    <source>
        <dbReference type="EMBL" id="KRM71817.1"/>
    </source>
</evidence>
<dbReference type="InterPro" id="IPR050229">
    <property type="entry name" value="GlpE_sulfurtransferase"/>
</dbReference>
<dbReference type="InterPro" id="IPR036873">
    <property type="entry name" value="Rhodanese-like_dom_sf"/>
</dbReference>
<dbReference type="PANTHER" id="PTHR43031:SF1">
    <property type="entry name" value="PYRIDINE NUCLEOTIDE-DISULPHIDE OXIDOREDUCTASE"/>
    <property type="match status" value="1"/>
</dbReference>
<evidence type="ECO:0000259" key="1">
    <source>
        <dbReference type="PROSITE" id="PS50206"/>
    </source>
</evidence>
<dbReference type="OrthoDB" id="9800872at2"/>
<evidence type="ECO:0000313" key="3">
    <source>
        <dbReference type="Proteomes" id="UP000051672"/>
    </source>
</evidence>
<protein>
    <recommendedName>
        <fullName evidence="1">Rhodanese domain-containing protein</fullName>
    </recommendedName>
</protein>
<dbReference type="PROSITE" id="PS50206">
    <property type="entry name" value="RHODANESE_3"/>
    <property type="match status" value="1"/>
</dbReference>
<dbReference type="Pfam" id="PF00581">
    <property type="entry name" value="Rhodanese"/>
    <property type="match status" value="1"/>
</dbReference>
<organism evidence="2 3">
    <name type="scientific">Lacticaseibacillus brantae DSM 23927</name>
    <dbReference type="NCBI Taxonomy" id="1423727"/>
    <lineage>
        <taxon>Bacteria</taxon>
        <taxon>Bacillati</taxon>
        <taxon>Bacillota</taxon>
        <taxon>Bacilli</taxon>
        <taxon>Lactobacillales</taxon>
        <taxon>Lactobacillaceae</taxon>
        <taxon>Lacticaseibacillus</taxon>
    </lineage>
</organism>